<sequence>MRLKWTSPLRCPTLPNGADKPLPCPGLNENDEPRIPAYLKRSSVSGGGSHSLTAIAKEQFEDSYRRLTEKEFWARLEIDWLGLYRVSNCTKITNIHVLGTRFKIGIWDRTEISLQSQLLAKVIEGGALDVYSDKHVRRVATWLEIDRLKACFQKAITESLSPVQTPNPESDRMLLRC</sequence>
<protein>
    <submittedName>
        <fullName evidence="1">Uncharacterized protein</fullName>
    </submittedName>
</protein>
<gene>
    <name evidence="1" type="ORF">VKT23_020027</name>
</gene>
<dbReference type="EMBL" id="JBANRG010000117">
    <property type="protein sequence ID" value="KAK7434749.1"/>
    <property type="molecule type" value="Genomic_DNA"/>
</dbReference>
<dbReference type="Proteomes" id="UP001498398">
    <property type="component" value="Unassembled WGS sequence"/>
</dbReference>
<keyword evidence="2" id="KW-1185">Reference proteome</keyword>
<name>A0ABR1ILW1_9AGAR</name>
<proteinExistence type="predicted"/>
<accession>A0ABR1ILW1</accession>
<organism evidence="1 2">
    <name type="scientific">Marasmiellus scandens</name>
    <dbReference type="NCBI Taxonomy" id="2682957"/>
    <lineage>
        <taxon>Eukaryota</taxon>
        <taxon>Fungi</taxon>
        <taxon>Dikarya</taxon>
        <taxon>Basidiomycota</taxon>
        <taxon>Agaricomycotina</taxon>
        <taxon>Agaricomycetes</taxon>
        <taxon>Agaricomycetidae</taxon>
        <taxon>Agaricales</taxon>
        <taxon>Marasmiineae</taxon>
        <taxon>Omphalotaceae</taxon>
        <taxon>Marasmiellus</taxon>
    </lineage>
</organism>
<evidence type="ECO:0000313" key="2">
    <source>
        <dbReference type="Proteomes" id="UP001498398"/>
    </source>
</evidence>
<reference evidence="1 2" key="1">
    <citation type="submission" date="2024-01" db="EMBL/GenBank/DDBJ databases">
        <title>A draft genome for the cacao thread blight pathogen Marasmiellus scandens.</title>
        <authorList>
            <person name="Baruah I.K."/>
            <person name="Leung J."/>
            <person name="Bukari Y."/>
            <person name="Amoako-Attah I."/>
            <person name="Meinhardt L.W."/>
            <person name="Bailey B.A."/>
            <person name="Cohen S.P."/>
        </authorList>
    </citation>
    <scope>NUCLEOTIDE SEQUENCE [LARGE SCALE GENOMIC DNA]</scope>
    <source>
        <strain evidence="1 2">GH-19</strain>
    </source>
</reference>
<evidence type="ECO:0000313" key="1">
    <source>
        <dbReference type="EMBL" id="KAK7434749.1"/>
    </source>
</evidence>
<comment type="caution">
    <text evidence="1">The sequence shown here is derived from an EMBL/GenBank/DDBJ whole genome shotgun (WGS) entry which is preliminary data.</text>
</comment>